<accession>A0A0L8HT97</accession>
<protein>
    <submittedName>
        <fullName evidence="1">Uncharacterized protein</fullName>
    </submittedName>
</protein>
<proteinExistence type="predicted"/>
<dbReference type="AlphaFoldDB" id="A0A0L8HT97"/>
<reference evidence="1" key="1">
    <citation type="submission" date="2015-07" db="EMBL/GenBank/DDBJ databases">
        <title>MeaNS - Measles Nucleotide Surveillance Program.</title>
        <authorList>
            <person name="Tran T."/>
            <person name="Druce J."/>
        </authorList>
    </citation>
    <scope>NUCLEOTIDE SEQUENCE</scope>
    <source>
        <strain evidence="1">UCB-OBI-ISO-001</strain>
        <tissue evidence="1">Gonad</tissue>
    </source>
</reference>
<name>A0A0L8HT97_OCTBM</name>
<gene>
    <name evidence="1" type="ORF">OCBIM_22007610mg</name>
</gene>
<evidence type="ECO:0000313" key="1">
    <source>
        <dbReference type="EMBL" id="KOF91970.1"/>
    </source>
</evidence>
<organism evidence="1">
    <name type="scientific">Octopus bimaculoides</name>
    <name type="common">California two-spotted octopus</name>
    <dbReference type="NCBI Taxonomy" id="37653"/>
    <lineage>
        <taxon>Eukaryota</taxon>
        <taxon>Metazoa</taxon>
        <taxon>Spiralia</taxon>
        <taxon>Lophotrochozoa</taxon>
        <taxon>Mollusca</taxon>
        <taxon>Cephalopoda</taxon>
        <taxon>Coleoidea</taxon>
        <taxon>Octopodiformes</taxon>
        <taxon>Octopoda</taxon>
        <taxon>Incirrata</taxon>
        <taxon>Octopodidae</taxon>
        <taxon>Octopus</taxon>
    </lineage>
</organism>
<sequence>MELTSDEVSIYFFLEAVQKPSPFFEKQNYFFLPCSFCDFSGKEALSLVIYLSHVFSFLEAAMCSAILSGLQC</sequence>
<dbReference type="EMBL" id="KQ417438">
    <property type="protein sequence ID" value="KOF91970.1"/>
    <property type="molecule type" value="Genomic_DNA"/>
</dbReference>